<dbReference type="SUPFAM" id="SSF53850">
    <property type="entry name" value="Periplasmic binding protein-like II"/>
    <property type="match status" value="1"/>
</dbReference>
<dbReference type="OrthoDB" id="368476at2"/>
<dbReference type="InterPro" id="IPR001320">
    <property type="entry name" value="Iontro_rcpt_C"/>
</dbReference>
<dbReference type="AlphaFoldDB" id="A0A1I7CTB0"/>
<dbReference type="InterPro" id="IPR001638">
    <property type="entry name" value="Solute-binding_3/MltF_N"/>
</dbReference>
<dbReference type="PANTHER" id="PTHR35936:SF17">
    <property type="entry name" value="ARGININE-BINDING EXTRACELLULAR PROTEIN ARTP"/>
    <property type="match status" value="1"/>
</dbReference>
<dbReference type="Gene3D" id="3.40.190.10">
    <property type="entry name" value="Periplasmic binding protein-like II"/>
    <property type="match status" value="2"/>
</dbReference>
<keyword evidence="3 5" id="KW-0732">Signal</keyword>
<proteinExistence type="inferred from homology"/>
<comment type="subcellular location">
    <subcellularLocation>
        <location evidence="1">Cell envelope</location>
    </subcellularLocation>
</comment>
<dbReference type="EMBL" id="FPBH01000007">
    <property type="protein sequence ID" value="SFU02654.1"/>
    <property type="molecule type" value="Genomic_DNA"/>
</dbReference>
<evidence type="ECO:0000256" key="1">
    <source>
        <dbReference type="ARBA" id="ARBA00004196"/>
    </source>
</evidence>
<organism evidence="8 9">
    <name type="scientific">Paraburkholderia aspalathi</name>
    <dbReference type="NCBI Taxonomy" id="1324617"/>
    <lineage>
        <taxon>Bacteria</taxon>
        <taxon>Pseudomonadati</taxon>
        <taxon>Pseudomonadota</taxon>
        <taxon>Betaproteobacteria</taxon>
        <taxon>Burkholderiales</taxon>
        <taxon>Burkholderiaceae</taxon>
        <taxon>Paraburkholderia</taxon>
    </lineage>
</organism>
<evidence type="ECO:0000313" key="8">
    <source>
        <dbReference type="EMBL" id="SFU02654.1"/>
    </source>
</evidence>
<evidence type="ECO:0000256" key="4">
    <source>
        <dbReference type="RuleBase" id="RU003744"/>
    </source>
</evidence>
<dbReference type="SMART" id="SM00062">
    <property type="entry name" value="PBPb"/>
    <property type="match status" value="1"/>
</dbReference>
<dbReference type="PANTHER" id="PTHR35936">
    <property type="entry name" value="MEMBRANE-BOUND LYTIC MUREIN TRANSGLYCOSYLASE F"/>
    <property type="match status" value="1"/>
</dbReference>
<evidence type="ECO:0000256" key="5">
    <source>
        <dbReference type="SAM" id="SignalP"/>
    </source>
</evidence>
<dbReference type="GeneID" id="77193513"/>
<evidence type="ECO:0000259" key="7">
    <source>
        <dbReference type="SMART" id="SM00079"/>
    </source>
</evidence>
<dbReference type="InterPro" id="IPR018313">
    <property type="entry name" value="SBP_3_CS"/>
</dbReference>
<dbReference type="SMART" id="SM00079">
    <property type="entry name" value="PBPe"/>
    <property type="match status" value="1"/>
</dbReference>
<reference evidence="8 9" key="1">
    <citation type="submission" date="2016-10" db="EMBL/GenBank/DDBJ databases">
        <authorList>
            <person name="de Groot N.N."/>
        </authorList>
    </citation>
    <scope>NUCLEOTIDE SEQUENCE [LARGE SCALE GENOMIC DNA]</scope>
    <source>
        <strain evidence="8 9">LMG 27731</strain>
    </source>
</reference>
<protein>
    <submittedName>
        <fullName evidence="8">Amino acid ABC transporter substrate-binding protein, PAAT family</fullName>
    </submittedName>
</protein>
<sequence>MKLNRLLSLACVTFAVTFAGFSGAASAQTPDVLNVATDATFPPMEYTDNGARTGFDVDMMNALAKAMGKRVQWTDIDFKGLIPGLIAHRFDAAISAIYITDERAKVVDFTDSYYAGGLVALVKSDSPIKSVTDLNGKKVSVQVGTKSVNFLRDNFPQINRVEVEKNQEMFDLVGIGRADAAVTGKPAAYQLVKTRGGFRVLEKPLTTEAYGIAVRKDEPQLKAAFNTALAKIKADGTYAAIVKKWFGATAQ</sequence>
<dbReference type="GO" id="GO:0030313">
    <property type="term" value="C:cell envelope"/>
    <property type="evidence" value="ECO:0007669"/>
    <property type="project" value="UniProtKB-SubCell"/>
</dbReference>
<evidence type="ECO:0000259" key="6">
    <source>
        <dbReference type="SMART" id="SM00062"/>
    </source>
</evidence>
<dbReference type="Proteomes" id="UP000198844">
    <property type="component" value="Unassembled WGS sequence"/>
</dbReference>
<accession>A0A1I7CTB0</accession>
<dbReference type="Pfam" id="PF00497">
    <property type="entry name" value="SBP_bac_3"/>
    <property type="match status" value="1"/>
</dbReference>
<evidence type="ECO:0000256" key="3">
    <source>
        <dbReference type="ARBA" id="ARBA00022729"/>
    </source>
</evidence>
<dbReference type="RefSeq" id="WP_093634874.1">
    <property type="nucleotide sequence ID" value="NZ_CAJNBA010000001.1"/>
</dbReference>
<evidence type="ECO:0000256" key="2">
    <source>
        <dbReference type="ARBA" id="ARBA00010333"/>
    </source>
</evidence>
<feature type="chain" id="PRO_5011579072" evidence="5">
    <location>
        <begin position="28"/>
        <end position="251"/>
    </location>
</feature>
<dbReference type="GO" id="GO:0015276">
    <property type="term" value="F:ligand-gated monoatomic ion channel activity"/>
    <property type="evidence" value="ECO:0007669"/>
    <property type="project" value="InterPro"/>
</dbReference>
<dbReference type="PROSITE" id="PS01039">
    <property type="entry name" value="SBP_BACTERIAL_3"/>
    <property type="match status" value="1"/>
</dbReference>
<name>A0A1I7CTB0_9BURK</name>
<gene>
    <name evidence="8" type="ORF">SAMN05192563_1007234</name>
</gene>
<feature type="domain" description="Ionotropic glutamate receptor C-terminal" evidence="7">
    <location>
        <begin position="32"/>
        <end position="248"/>
    </location>
</feature>
<feature type="domain" description="Solute-binding protein family 3/N-terminal" evidence="6">
    <location>
        <begin position="32"/>
        <end position="249"/>
    </location>
</feature>
<feature type="signal peptide" evidence="5">
    <location>
        <begin position="1"/>
        <end position="27"/>
    </location>
</feature>
<dbReference type="GO" id="GO:0016020">
    <property type="term" value="C:membrane"/>
    <property type="evidence" value="ECO:0007669"/>
    <property type="project" value="InterPro"/>
</dbReference>
<comment type="similarity">
    <text evidence="2 4">Belongs to the bacterial solute-binding protein 3 family.</text>
</comment>
<evidence type="ECO:0000313" key="9">
    <source>
        <dbReference type="Proteomes" id="UP000198844"/>
    </source>
</evidence>